<evidence type="ECO:0000256" key="6">
    <source>
        <dbReference type="ARBA" id="ARBA00023065"/>
    </source>
</evidence>
<dbReference type="InterPro" id="IPR001320">
    <property type="entry name" value="Iontro_rcpt_C"/>
</dbReference>
<dbReference type="VEuPathDB" id="VectorBase:RSAN_044198"/>
<dbReference type="PANTHER" id="PTHR18966">
    <property type="entry name" value="IONOTROPIC GLUTAMATE RECEPTOR"/>
    <property type="match status" value="1"/>
</dbReference>
<comment type="similarity">
    <text evidence="2">Belongs to the glutamate-gated ion channel (TC 1.A.10.1) family.</text>
</comment>
<dbReference type="SMART" id="SM00079">
    <property type="entry name" value="PBPe"/>
    <property type="match status" value="1"/>
</dbReference>
<feature type="transmembrane region" description="Helical" evidence="13">
    <location>
        <begin position="298"/>
        <end position="318"/>
    </location>
</feature>
<keyword evidence="9" id="KW-0325">Glycoprotein</keyword>
<evidence type="ECO:0000256" key="9">
    <source>
        <dbReference type="ARBA" id="ARBA00023180"/>
    </source>
</evidence>
<dbReference type="InterPro" id="IPR019594">
    <property type="entry name" value="Glu/Gly-bd"/>
</dbReference>
<protein>
    <recommendedName>
        <fullName evidence="14">Ionotropic glutamate receptor C-terminal domain-containing protein</fullName>
    </recommendedName>
</protein>
<dbReference type="Pfam" id="PF00060">
    <property type="entry name" value="Lig_chan"/>
    <property type="match status" value="1"/>
</dbReference>
<evidence type="ECO:0000256" key="8">
    <source>
        <dbReference type="ARBA" id="ARBA00023170"/>
    </source>
</evidence>
<dbReference type="Gene3D" id="1.10.287.70">
    <property type="match status" value="1"/>
</dbReference>
<evidence type="ECO:0000256" key="4">
    <source>
        <dbReference type="ARBA" id="ARBA00022692"/>
    </source>
</evidence>
<evidence type="ECO:0000256" key="1">
    <source>
        <dbReference type="ARBA" id="ARBA00004141"/>
    </source>
</evidence>
<dbReference type="GO" id="GO:0016020">
    <property type="term" value="C:membrane"/>
    <property type="evidence" value="ECO:0007669"/>
    <property type="project" value="UniProtKB-SubCell"/>
</dbReference>
<feature type="transmembrane region" description="Helical" evidence="13">
    <location>
        <begin position="378"/>
        <end position="400"/>
    </location>
</feature>
<evidence type="ECO:0000256" key="12">
    <source>
        <dbReference type="SAM" id="MobiDB-lite"/>
    </source>
</evidence>
<dbReference type="Gene3D" id="3.40.190.10">
    <property type="entry name" value="Periplasmic binding protein-like II"/>
    <property type="match status" value="1"/>
</dbReference>
<keyword evidence="7 13" id="KW-0472">Membrane</keyword>
<feature type="region of interest" description="Disordered" evidence="12">
    <location>
        <begin position="345"/>
        <end position="371"/>
    </location>
</feature>
<keyword evidence="10" id="KW-1071">Ligand-gated ion channel</keyword>
<feature type="domain" description="Ionotropic glutamate receptor C-terminal" evidence="14">
    <location>
        <begin position="57"/>
        <end position="337"/>
    </location>
</feature>
<reference evidence="15" key="2">
    <citation type="submission" date="2021-09" db="EMBL/GenBank/DDBJ databases">
        <authorList>
            <person name="Jia N."/>
            <person name="Wang J."/>
            <person name="Shi W."/>
            <person name="Du L."/>
            <person name="Sun Y."/>
            <person name="Zhan W."/>
            <person name="Jiang J."/>
            <person name="Wang Q."/>
            <person name="Zhang B."/>
            <person name="Ji P."/>
            <person name="Sakyi L.B."/>
            <person name="Cui X."/>
            <person name="Yuan T."/>
            <person name="Jiang B."/>
            <person name="Yang W."/>
            <person name="Lam T.T.-Y."/>
            <person name="Chang Q."/>
            <person name="Ding S."/>
            <person name="Wang X."/>
            <person name="Zhu J."/>
            <person name="Ruan X."/>
            <person name="Zhao L."/>
            <person name="Wei J."/>
            <person name="Que T."/>
            <person name="Du C."/>
            <person name="Cheng J."/>
            <person name="Dai P."/>
            <person name="Han X."/>
            <person name="Huang E."/>
            <person name="Gao Y."/>
            <person name="Liu J."/>
            <person name="Shao H."/>
            <person name="Ye R."/>
            <person name="Li L."/>
            <person name="Wei W."/>
            <person name="Wang X."/>
            <person name="Wang C."/>
            <person name="Huo Q."/>
            <person name="Li W."/>
            <person name="Guo W."/>
            <person name="Chen H."/>
            <person name="Chen S."/>
            <person name="Zhou L."/>
            <person name="Zhou L."/>
            <person name="Ni X."/>
            <person name="Tian J."/>
            <person name="Zhou Y."/>
            <person name="Sheng Y."/>
            <person name="Liu T."/>
            <person name="Pan Y."/>
            <person name="Xia L."/>
            <person name="Li J."/>
            <person name="Zhao F."/>
            <person name="Cao W."/>
        </authorList>
    </citation>
    <scope>NUCLEOTIDE SEQUENCE</scope>
    <source>
        <strain evidence="15">Rsan-2018</strain>
        <tissue evidence="15">Larvae</tissue>
    </source>
</reference>
<dbReference type="InterPro" id="IPR015683">
    <property type="entry name" value="Ionotropic_Glu_rcpt"/>
</dbReference>
<evidence type="ECO:0000259" key="14">
    <source>
        <dbReference type="SMART" id="SM00079"/>
    </source>
</evidence>
<evidence type="ECO:0000256" key="5">
    <source>
        <dbReference type="ARBA" id="ARBA00022989"/>
    </source>
</evidence>
<dbReference type="EMBL" id="JABSTV010001252">
    <property type="protein sequence ID" value="KAH7947288.1"/>
    <property type="molecule type" value="Genomic_DNA"/>
</dbReference>
<evidence type="ECO:0000256" key="13">
    <source>
        <dbReference type="SAM" id="Phobius"/>
    </source>
</evidence>
<comment type="subcellular location">
    <subcellularLocation>
        <location evidence="1">Membrane</location>
        <topology evidence="1">Multi-pass membrane protein</topology>
    </subcellularLocation>
</comment>
<keyword evidence="4 13" id="KW-0812">Transmembrane</keyword>
<keyword evidence="3" id="KW-0813">Transport</keyword>
<keyword evidence="5 13" id="KW-1133">Transmembrane helix</keyword>
<organism evidence="15 16">
    <name type="scientific">Rhipicephalus sanguineus</name>
    <name type="common">Brown dog tick</name>
    <name type="synonym">Ixodes sanguineus</name>
    <dbReference type="NCBI Taxonomy" id="34632"/>
    <lineage>
        <taxon>Eukaryota</taxon>
        <taxon>Metazoa</taxon>
        <taxon>Ecdysozoa</taxon>
        <taxon>Arthropoda</taxon>
        <taxon>Chelicerata</taxon>
        <taxon>Arachnida</taxon>
        <taxon>Acari</taxon>
        <taxon>Parasitiformes</taxon>
        <taxon>Ixodida</taxon>
        <taxon>Ixodoidea</taxon>
        <taxon>Ixodidae</taxon>
        <taxon>Rhipicephalinae</taxon>
        <taxon>Rhipicephalus</taxon>
        <taxon>Rhipicephalus</taxon>
    </lineage>
</organism>
<dbReference type="VEuPathDB" id="VectorBase:RSAN_031426"/>
<keyword evidence="6" id="KW-0406">Ion transport</keyword>
<dbReference type="AlphaFoldDB" id="A0A9D4PNF9"/>
<comment type="caution">
    <text evidence="15">The sequence shown here is derived from an EMBL/GenBank/DDBJ whole genome shotgun (WGS) entry which is preliminary data.</text>
</comment>
<evidence type="ECO:0000313" key="15">
    <source>
        <dbReference type="EMBL" id="KAH7947288.1"/>
    </source>
</evidence>
<reference evidence="15" key="1">
    <citation type="journal article" date="2020" name="Cell">
        <title>Large-Scale Comparative Analyses of Tick Genomes Elucidate Their Genetic Diversity and Vector Capacities.</title>
        <authorList>
            <consortium name="Tick Genome and Microbiome Consortium (TIGMIC)"/>
            <person name="Jia N."/>
            <person name="Wang J."/>
            <person name="Shi W."/>
            <person name="Du L."/>
            <person name="Sun Y."/>
            <person name="Zhan W."/>
            <person name="Jiang J.F."/>
            <person name="Wang Q."/>
            <person name="Zhang B."/>
            <person name="Ji P."/>
            <person name="Bell-Sakyi L."/>
            <person name="Cui X.M."/>
            <person name="Yuan T.T."/>
            <person name="Jiang B.G."/>
            <person name="Yang W.F."/>
            <person name="Lam T.T."/>
            <person name="Chang Q.C."/>
            <person name="Ding S.J."/>
            <person name="Wang X.J."/>
            <person name="Zhu J.G."/>
            <person name="Ruan X.D."/>
            <person name="Zhao L."/>
            <person name="Wei J.T."/>
            <person name="Ye R.Z."/>
            <person name="Que T.C."/>
            <person name="Du C.H."/>
            <person name="Zhou Y.H."/>
            <person name="Cheng J.X."/>
            <person name="Dai P.F."/>
            <person name="Guo W.B."/>
            <person name="Han X.H."/>
            <person name="Huang E.J."/>
            <person name="Li L.F."/>
            <person name="Wei W."/>
            <person name="Gao Y.C."/>
            <person name="Liu J.Z."/>
            <person name="Shao H.Z."/>
            <person name="Wang X."/>
            <person name="Wang C.C."/>
            <person name="Yang T.C."/>
            <person name="Huo Q.B."/>
            <person name="Li W."/>
            <person name="Chen H.Y."/>
            <person name="Chen S.E."/>
            <person name="Zhou L.G."/>
            <person name="Ni X.B."/>
            <person name="Tian J.H."/>
            <person name="Sheng Y."/>
            <person name="Liu T."/>
            <person name="Pan Y.S."/>
            <person name="Xia L.Y."/>
            <person name="Li J."/>
            <person name="Zhao F."/>
            <person name="Cao W.C."/>
        </authorList>
    </citation>
    <scope>NUCLEOTIDE SEQUENCE</scope>
    <source>
        <strain evidence="15">Rsan-2018</strain>
    </source>
</reference>
<evidence type="ECO:0000313" key="16">
    <source>
        <dbReference type="Proteomes" id="UP000821837"/>
    </source>
</evidence>
<keyword evidence="8" id="KW-0675">Receptor</keyword>
<evidence type="ECO:0000256" key="2">
    <source>
        <dbReference type="ARBA" id="ARBA00008685"/>
    </source>
</evidence>
<evidence type="ECO:0000256" key="10">
    <source>
        <dbReference type="ARBA" id="ARBA00023286"/>
    </source>
</evidence>
<name>A0A9D4PNF9_RHISA</name>
<evidence type="ECO:0000256" key="11">
    <source>
        <dbReference type="ARBA" id="ARBA00023303"/>
    </source>
</evidence>
<dbReference type="Pfam" id="PF10613">
    <property type="entry name" value="Lig_chan-Glu_bd"/>
    <property type="match status" value="1"/>
</dbReference>
<proteinExistence type="inferred from homology"/>
<feature type="transmembrane region" description="Helical" evidence="13">
    <location>
        <begin position="192"/>
        <end position="213"/>
    </location>
</feature>
<keyword evidence="16" id="KW-1185">Reference proteome</keyword>
<evidence type="ECO:0000256" key="7">
    <source>
        <dbReference type="ARBA" id="ARBA00023136"/>
    </source>
</evidence>
<gene>
    <name evidence="15" type="ORF">HPB52_009754</name>
</gene>
<feature type="compositionally biased region" description="Low complexity" evidence="12">
    <location>
        <begin position="355"/>
        <end position="365"/>
    </location>
</feature>
<keyword evidence="11" id="KW-0407">Ion channel</keyword>
<dbReference type="Proteomes" id="UP000821837">
    <property type="component" value="Chromosome 6"/>
</dbReference>
<feature type="transmembrane region" description="Helical" evidence="13">
    <location>
        <begin position="161"/>
        <end position="180"/>
    </location>
</feature>
<accession>A0A9D4PNF9</accession>
<evidence type="ECO:0000256" key="3">
    <source>
        <dbReference type="ARBA" id="ARBA00022448"/>
    </source>
</evidence>
<dbReference type="SUPFAM" id="SSF53850">
    <property type="entry name" value="Periplasmic binding protein-like II"/>
    <property type="match status" value="1"/>
</dbReference>
<sequence length="460" mass="51183">MHFAHPRFLLNGLFRPFFLVGFLFWREFPWLARLFSRALRFDPHPFPPSALLLLPRHLPAPSLLDMVATALGLEYEIRASADGSDYGTLSAREGRWSGLVREVFEREADLAIGDITITRERLEYVDFTTPFLQNDLGVLYRNVDRDFHDRLAFLRPWTGELWLCTATAALASSLALAFASRLSAAEALATRIMAVVWWLFALVLITSYTASLASQIIAQHLQAPLIQSIGDLSKQSKINYGCVTKSVTRGLLKVREEGFAVLMDSQTIEYLVAHDCSLVQLPGRLETGGFGFAMPQELVFGAVWSGIIAVAITMQAFISLLQENGTLRALRQRWWSSMHDVDPGADRRCNPTVDGSSSAAGTASGSGSGSKDTMGIRGLLLVLGIGCLVSLLVVVAECLWRFRCSSKRRNQGPRWRKKRRSIPPSLSLQESNLIILDPPKEFQDDHESCPMTSYKCETLT</sequence>
<dbReference type="GO" id="GO:0015276">
    <property type="term" value="F:ligand-gated monoatomic ion channel activity"/>
    <property type="evidence" value="ECO:0007669"/>
    <property type="project" value="InterPro"/>
</dbReference>